<dbReference type="SUPFAM" id="SSF52540">
    <property type="entry name" value="P-loop containing nucleoside triphosphate hydrolases"/>
    <property type="match status" value="1"/>
</dbReference>
<dbReference type="Proteomes" id="UP000642070">
    <property type="component" value="Unassembled WGS sequence"/>
</dbReference>
<name>A0A917X5Z4_9ACTN</name>
<proteinExistence type="predicted"/>
<organism evidence="4 5">
    <name type="scientific">Dactylosporangium sucinum</name>
    <dbReference type="NCBI Taxonomy" id="1424081"/>
    <lineage>
        <taxon>Bacteria</taxon>
        <taxon>Bacillati</taxon>
        <taxon>Actinomycetota</taxon>
        <taxon>Actinomycetes</taxon>
        <taxon>Micromonosporales</taxon>
        <taxon>Micromonosporaceae</taxon>
        <taxon>Dactylosporangium</taxon>
    </lineage>
</organism>
<dbReference type="PROSITE" id="PS50043">
    <property type="entry name" value="HTH_LUXR_2"/>
    <property type="match status" value="1"/>
</dbReference>
<evidence type="ECO:0000256" key="1">
    <source>
        <dbReference type="ARBA" id="ARBA00022741"/>
    </source>
</evidence>
<dbReference type="AlphaFoldDB" id="A0A917X5Z4"/>
<dbReference type="InterPro" id="IPR000792">
    <property type="entry name" value="Tscrpt_reg_LuxR_C"/>
</dbReference>
<protein>
    <recommendedName>
        <fullName evidence="3">HTH luxR-type domain-containing protein</fullName>
    </recommendedName>
</protein>
<dbReference type="Pfam" id="PF13191">
    <property type="entry name" value="AAA_16"/>
    <property type="match status" value="1"/>
</dbReference>
<dbReference type="PROSITE" id="PS51257">
    <property type="entry name" value="PROKAR_LIPOPROTEIN"/>
    <property type="match status" value="1"/>
</dbReference>
<dbReference type="SUPFAM" id="SSF48452">
    <property type="entry name" value="TPR-like"/>
    <property type="match status" value="1"/>
</dbReference>
<dbReference type="PRINTS" id="PR00038">
    <property type="entry name" value="HTHLUXR"/>
</dbReference>
<dbReference type="GO" id="GO:0005524">
    <property type="term" value="F:ATP binding"/>
    <property type="evidence" value="ECO:0007669"/>
    <property type="project" value="UniProtKB-KW"/>
</dbReference>
<dbReference type="InterPro" id="IPR027417">
    <property type="entry name" value="P-loop_NTPase"/>
</dbReference>
<keyword evidence="2" id="KW-0067">ATP-binding</keyword>
<dbReference type="SUPFAM" id="SSF46894">
    <property type="entry name" value="C-terminal effector domain of the bipartite response regulators"/>
    <property type="match status" value="1"/>
</dbReference>
<dbReference type="GO" id="GO:0005737">
    <property type="term" value="C:cytoplasm"/>
    <property type="evidence" value="ECO:0007669"/>
    <property type="project" value="TreeGrafter"/>
</dbReference>
<keyword evidence="5" id="KW-1185">Reference proteome</keyword>
<feature type="domain" description="HTH luxR-type" evidence="3">
    <location>
        <begin position="844"/>
        <end position="909"/>
    </location>
</feature>
<evidence type="ECO:0000259" key="3">
    <source>
        <dbReference type="PROSITE" id="PS50043"/>
    </source>
</evidence>
<dbReference type="Gene3D" id="1.25.40.10">
    <property type="entry name" value="Tetratricopeptide repeat domain"/>
    <property type="match status" value="2"/>
</dbReference>
<evidence type="ECO:0000256" key="2">
    <source>
        <dbReference type="ARBA" id="ARBA00022840"/>
    </source>
</evidence>
<dbReference type="InterPro" id="IPR036388">
    <property type="entry name" value="WH-like_DNA-bd_sf"/>
</dbReference>
<dbReference type="InterPro" id="IPR041664">
    <property type="entry name" value="AAA_16"/>
</dbReference>
<evidence type="ECO:0000313" key="4">
    <source>
        <dbReference type="EMBL" id="GGM73658.1"/>
    </source>
</evidence>
<sequence>MVHRTFGRDRELAGLHAAVAATTAGAGGCTVLTGSAGIGKSHLVRAAVAHAESLGAPVAARAAFELDRAAPLVTLASALQQIRPRSDAFGWLGEDHDNQYRLLERLGAALEDLTDGRPLVIAIDDAHWMDELSALAVRELVPALAGAPVRWVFARRPTPVDTPGQQVVDWLIREGAEHVRLGTLDDAAVGRLCRQVIGAEVDNTVLALAGGCDGIPLQVEQLLRALQATDQLVISEGVATVVGDELPSSFITIVDQVLRGLSDDTRLLLRAGSVFGRPFTVDAAARLLGTRPGALLPRVDEAVAAKVLVDGEDGLQFVHDLVRLAVHGSIGESVGALLHREAAAVTRDEGRSPVEVAEHLLKSGRAGTREAVTMLHEAAMEVAGQAPATAADLIVRALGVVGEHNPVRVALVADAVGLLASASRLEQAHELGEAALRAGLPPATEATLLHGLADAFKHAGQNRRAVEYTDRGLRHDDIPDAVRAKLWAVRAHALFYVGDLAGADRAGHEGYTIGQHSQEWAASVFGLTARSLVAQAQGRPPDALAHAQEATEIADRVGGEAAHRHPRIWLADALTGMDRFDEADQVIVRGRQETERLGTAWSAPLWHYYRTTLLTARGRLAEAVAEAENGVALAEQLTAVAVAVPLLGQLIRLAILRGDDDQAREYLDQLRRRVATGATAAPEDIVWPEAYLQNALEGPDVALRTIAGLYDALPDRPMIVIQHPCSAASLVRIALGAGDPSRAAVVAAVTRRIADRNPGLHSLAGAALHAEGLLYEDHGRLLDAVARFRKTPRPLALAGALEHAGEVQEALELATEYGAHRMRLRLLDRLGGRPPAPEPPPFRPASPLAQLTPAELKVALLVADGHKNRAVAEQLFLSRHTVDSHLRKIFQKLDIRSRVELAALIARER</sequence>
<dbReference type="Gene3D" id="1.10.10.10">
    <property type="entry name" value="Winged helix-like DNA-binding domain superfamily/Winged helix DNA-binding domain"/>
    <property type="match status" value="1"/>
</dbReference>
<gene>
    <name evidence="4" type="ORF">GCM10007977_089030</name>
</gene>
<dbReference type="PANTHER" id="PTHR16305:SF35">
    <property type="entry name" value="TRANSCRIPTIONAL ACTIVATOR DOMAIN"/>
    <property type="match status" value="1"/>
</dbReference>
<dbReference type="InterPro" id="IPR011990">
    <property type="entry name" value="TPR-like_helical_dom_sf"/>
</dbReference>
<accession>A0A917X5Z4</accession>
<dbReference type="InterPro" id="IPR016032">
    <property type="entry name" value="Sig_transdc_resp-reg_C-effctor"/>
</dbReference>
<dbReference type="GO" id="GO:0004016">
    <property type="term" value="F:adenylate cyclase activity"/>
    <property type="evidence" value="ECO:0007669"/>
    <property type="project" value="TreeGrafter"/>
</dbReference>
<dbReference type="GO" id="GO:0006355">
    <property type="term" value="P:regulation of DNA-templated transcription"/>
    <property type="evidence" value="ECO:0007669"/>
    <property type="project" value="InterPro"/>
</dbReference>
<reference evidence="4" key="2">
    <citation type="submission" date="2020-09" db="EMBL/GenBank/DDBJ databases">
        <authorList>
            <person name="Sun Q."/>
            <person name="Ohkuma M."/>
        </authorList>
    </citation>
    <scope>NUCLEOTIDE SEQUENCE</scope>
    <source>
        <strain evidence="4">JCM 19831</strain>
    </source>
</reference>
<dbReference type="RefSeq" id="WP_190256120.1">
    <property type="nucleotide sequence ID" value="NZ_BMPI01000066.1"/>
</dbReference>
<dbReference type="Pfam" id="PF00196">
    <property type="entry name" value="GerE"/>
    <property type="match status" value="1"/>
</dbReference>
<reference evidence="4" key="1">
    <citation type="journal article" date="2014" name="Int. J. Syst. Evol. Microbiol.">
        <title>Complete genome sequence of Corynebacterium casei LMG S-19264T (=DSM 44701T), isolated from a smear-ripened cheese.</title>
        <authorList>
            <consortium name="US DOE Joint Genome Institute (JGI-PGF)"/>
            <person name="Walter F."/>
            <person name="Albersmeier A."/>
            <person name="Kalinowski J."/>
            <person name="Ruckert C."/>
        </authorList>
    </citation>
    <scope>NUCLEOTIDE SEQUENCE</scope>
    <source>
        <strain evidence="4">JCM 19831</strain>
    </source>
</reference>
<dbReference type="EMBL" id="BMPI01000066">
    <property type="protein sequence ID" value="GGM73658.1"/>
    <property type="molecule type" value="Genomic_DNA"/>
</dbReference>
<keyword evidence="1" id="KW-0547">Nucleotide-binding</keyword>
<dbReference type="PANTHER" id="PTHR16305">
    <property type="entry name" value="TESTICULAR SOLUBLE ADENYLYL CYCLASE"/>
    <property type="match status" value="1"/>
</dbReference>
<dbReference type="CDD" id="cd06170">
    <property type="entry name" value="LuxR_C_like"/>
    <property type="match status" value="1"/>
</dbReference>
<dbReference type="GO" id="GO:0003677">
    <property type="term" value="F:DNA binding"/>
    <property type="evidence" value="ECO:0007669"/>
    <property type="project" value="InterPro"/>
</dbReference>
<evidence type="ECO:0000313" key="5">
    <source>
        <dbReference type="Proteomes" id="UP000642070"/>
    </source>
</evidence>
<dbReference type="SMART" id="SM00421">
    <property type="entry name" value="HTH_LUXR"/>
    <property type="match status" value="1"/>
</dbReference>
<comment type="caution">
    <text evidence="4">The sequence shown here is derived from an EMBL/GenBank/DDBJ whole genome shotgun (WGS) entry which is preliminary data.</text>
</comment>